<accession>A0ABX7VUB0</accession>
<dbReference type="EMBL" id="CP046956">
    <property type="protein sequence ID" value="QTM99058.1"/>
    <property type="molecule type" value="Genomic_DNA"/>
</dbReference>
<name>A0ABX7VUB0_9BACI</name>
<gene>
    <name evidence="1" type="ORF">ERJ70_06935</name>
</gene>
<evidence type="ECO:0000313" key="1">
    <source>
        <dbReference type="EMBL" id="QTM99058.1"/>
    </source>
</evidence>
<sequence length="73" mass="8243">MRKMLLSGAITLILVLGIGNIVFAHDGGNGWSFTEMLPMMKEMHPSFNDEQLEQMYQDCHGNGDENNKVMKNL</sequence>
<reference evidence="1 2" key="1">
    <citation type="submission" date="2019-12" db="EMBL/GenBank/DDBJ databases">
        <title>The whole genome sequencing of a strain isolated from a Mars analog, Dalangtan Playa.</title>
        <authorList>
            <person name="Huang T."/>
        </authorList>
    </citation>
    <scope>NUCLEOTIDE SEQUENCE [LARGE SCALE GENOMIC DNA]</scope>
    <source>
        <strain evidence="1 2">DP4-553-S</strain>
    </source>
</reference>
<organism evidence="1 2">
    <name type="scientific">Sediminibacillus dalangtanensis</name>
    <dbReference type="NCBI Taxonomy" id="2729421"/>
    <lineage>
        <taxon>Bacteria</taxon>
        <taxon>Bacillati</taxon>
        <taxon>Bacillota</taxon>
        <taxon>Bacilli</taxon>
        <taxon>Bacillales</taxon>
        <taxon>Bacillaceae</taxon>
        <taxon>Sediminibacillus</taxon>
    </lineage>
</organism>
<keyword evidence="2" id="KW-1185">Reference proteome</keyword>
<dbReference type="RefSeq" id="WP_209368173.1">
    <property type="nucleotide sequence ID" value="NZ_CP046956.1"/>
</dbReference>
<protein>
    <recommendedName>
        <fullName evidence="3">FAD/FMN-containing dehydrogenase</fullName>
    </recommendedName>
</protein>
<dbReference type="Proteomes" id="UP000665043">
    <property type="component" value="Chromosome"/>
</dbReference>
<evidence type="ECO:0008006" key="3">
    <source>
        <dbReference type="Google" id="ProtNLM"/>
    </source>
</evidence>
<proteinExistence type="predicted"/>
<evidence type="ECO:0000313" key="2">
    <source>
        <dbReference type="Proteomes" id="UP000665043"/>
    </source>
</evidence>